<accession>A0AAU9VFD9</accession>
<sequence>MSKQKINAAQKHKLLDLLSSKPQLRSGKFSITFSHKDTQKEWEEIARVLNAIPGANKDWKAWRKTWQDYMSKTKIKSAAINKNRSSTGGGAPPPVLLPTSLVPLDQFEEGVAALLHPYAVGGHTASLESSVLFDFTDEVILPPPIEYAGDSEAGDDGETAVSTEIQPPPTGTQPLLTNNKQKGKKKINMKTLLEEKVKLKKDLYEEKKKFYKGFISNMERQTKALEDISRVVMNINNTNSQHTSGCNI</sequence>
<keyword evidence="4" id="KW-0804">Transcription</keyword>
<comment type="caution">
    <text evidence="8">The sequence shown here is derived from an EMBL/GenBank/DDBJ whole genome shotgun (WGS) entry which is preliminary data.</text>
</comment>
<evidence type="ECO:0000256" key="5">
    <source>
        <dbReference type="ARBA" id="ARBA00025466"/>
    </source>
</evidence>
<dbReference type="EMBL" id="CAKOGL010000064">
    <property type="protein sequence ID" value="CAH2109187.1"/>
    <property type="molecule type" value="Genomic_DNA"/>
</dbReference>
<evidence type="ECO:0000256" key="3">
    <source>
        <dbReference type="ARBA" id="ARBA00023015"/>
    </source>
</evidence>
<evidence type="ECO:0000259" key="7">
    <source>
        <dbReference type="Pfam" id="PF13873"/>
    </source>
</evidence>
<comment type="function">
    <text evidence="5">Involved in transvection phenomena (= synapsis-dependent gene expression), where the synaptic pairing of chromosomes carrying genes with which zeste interacts influences the expression of these genes. Zeste binds to DNA and stimulates transcription from a nearby promoter.</text>
</comment>
<dbReference type="InterPro" id="IPR028002">
    <property type="entry name" value="Myb_DNA-bind_5"/>
</dbReference>
<evidence type="ECO:0000256" key="6">
    <source>
        <dbReference type="SAM" id="MobiDB-lite"/>
    </source>
</evidence>
<evidence type="ECO:0000313" key="8">
    <source>
        <dbReference type="EMBL" id="CAH2109187.1"/>
    </source>
</evidence>
<keyword evidence="3" id="KW-0805">Transcription regulation</keyword>
<name>A0AAU9VFD9_EUPED</name>
<comment type="subunit">
    <text evidence="1">Self-associates forming complexes of several hundred monomers.</text>
</comment>
<dbReference type="Pfam" id="PF13873">
    <property type="entry name" value="Myb_DNA-bind_5"/>
    <property type="match status" value="1"/>
</dbReference>
<organism evidence="8 9">
    <name type="scientific">Euphydryas editha</name>
    <name type="common">Edith's checkerspot</name>
    <dbReference type="NCBI Taxonomy" id="104508"/>
    <lineage>
        <taxon>Eukaryota</taxon>
        <taxon>Metazoa</taxon>
        <taxon>Ecdysozoa</taxon>
        <taxon>Arthropoda</taxon>
        <taxon>Hexapoda</taxon>
        <taxon>Insecta</taxon>
        <taxon>Pterygota</taxon>
        <taxon>Neoptera</taxon>
        <taxon>Endopterygota</taxon>
        <taxon>Lepidoptera</taxon>
        <taxon>Glossata</taxon>
        <taxon>Ditrysia</taxon>
        <taxon>Papilionoidea</taxon>
        <taxon>Nymphalidae</taxon>
        <taxon>Nymphalinae</taxon>
        <taxon>Euphydryas</taxon>
    </lineage>
</organism>
<feature type="region of interest" description="Disordered" evidence="6">
    <location>
        <begin position="151"/>
        <end position="175"/>
    </location>
</feature>
<feature type="domain" description="Myb/SANT-like DNA-binding" evidence="7">
    <location>
        <begin position="7"/>
        <end position="76"/>
    </location>
</feature>
<reference evidence="8" key="1">
    <citation type="submission" date="2022-03" db="EMBL/GenBank/DDBJ databases">
        <authorList>
            <person name="Tunstrom K."/>
        </authorList>
    </citation>
    <scope>NUCLEOTIDE SEQUENCE</scope>
</reference>
<evidence type="ECO:0000256" key="2">
    <source>
        <dbReference type="ARBA" id="ARBA00016807"/>
    </source>
</evidence>
<gene>
    <name evidence="8" type="ORF">EEDITHA_LOCUS23048</name>
</gene>
<dbReference type="Proteomes" id="UP001153954">
    <property type="component" value="Unassembled WGS sequence"/>
</dbReference>
<keyword evidence="9" id="KW-1185">Reference proteome</keyword>
<dbReference type="AlphaFoldDB" id="A0AAU9VFD9"/>
<evidence type="ECO:0000256" key="4">
    <source>
        <dbReference type="ARBA" id="ARBA00023163"/>
    </source>
</evidence>
<protein>
    <recommendedName>
        <fullName evidence="2">Regulatory protein zeste</fullName>
    </recommendedName>
</protein>
<evidence type="ECO:0000313" key="9">
    <source>
        <dbReference type="Proteomes" id="UP001153954"/>
    </source>
</evidence>
<proteinExistence type="predicted"/>
<evidence type="ECO:0000256" key="1">
    <source>
        <dbReference type="ARBA" id="ARBA00011764"/>
    </source>
</evidence>